<name>A0A8S9ZML7_9BILA</name>
<feature type="compositionally biased region" description="Gly residues" evidence="1">
    <location>
        <begin position="126"/>
        <end position="135"/>
    </location>
</feature>
<reference evidence="2" key="1">
    <citation type="journal article" date="2020" name="Ecol. Evol.">
        <title>Genome structure and content of the rice root-knot nematode (Meloidogyne graminicola).</title>
        <authorList>
            <person name="Phan N.T."/>
            <person name="Danchin E.G.J."/>
            <person name="Klopp C."/>
            <person name="Perfus-Barbeoch L."/>
            <person name="Kozlowski D.K."/>
            <person name="Koutsovoulos G.D."/>
            <person name="Lopez-Roques C."/>
            <person name="Bouchez O."/>
            <person name="Zahm M."/>
            <person name="Besnard G."/>
            <person name="Bellafiore S."/>
        </authorList>
    </citation>
    <scope>NUCLEOTIDE SEQUENCE</scope>
    <source>
        <strain evidence="2">VN-18</strain>
    </source>
</reference>
<proteinExistence type="predicted"/>
<dbReference type="Proteomes" id="UP000605970">
    <property type="component" value="Unassembled WGS sequence"/>
</dbReference>
<evidence type="ECO:0000256" key="1">
    <source>
        <dbReference type="SAM" id="MobiDB-lite"/>
    </source>
</evidence>
<feature type="region of interest" description="Disordered" evidence="1">
    <location>
        <begin position="26"/>
        <end position="47"/>
    </location>
</feature>
<evidence type="ECO:0000313" key="3">
    <source>
        <dbReference type="Proteomes" id="UP000605970"/>
    </source>
</evidence>
<protein>
    <submittedName>
        <fullName evidence="2">Uncharacterized protein</fullName>
    </submittedName>
</protein>
<dbReference type="AlphaFoldDB" id="A0A8S9ZML7"/>
<organism evidence="2 3">
    <name type="scientific">Meloidogyne graminicola</name>
    <dbReference type="NCBI Taxonomy" id="189291"/>
    <lineage>
        <taxon>Eukaryota</taxon>
        <taxon>Metazoa</taxon>
        <taxon>Ecdysozoa</taxon>
        <taxon>Nematoda</taxon>
        <taxon>Chromadorea</taxon>
        <taxon>Rhabditida</taxon>
        <taxon>Tylenchina</taxon>
        <taxon>Tylenchomorpha</taxon>
        <taxon>Tylenchoidea</taxon>
        <taxon>Meloidogynidae</taxon>
        <taxon>Meloidogyninae</taxon>
        <taxon>Meloidogyne</taxon>
    </lineage>
</organism>
<keyword evidence="3" id="KW-1185">Reference proteome</keyword>
<accession>A0A8S9ZML7</accession>
<dbReference type="EMBL" id="JABEBT010000060">
    <property type="protein sequence ID" value="KAF7634316.1"/>
    <property type="molecule type" value="Genomic_DNA"/>
</dbReference>
<evidence type="ECO:0000313" key="2">
    <source>
        <dbReference type="EMBL" id="KAF7634316.1"/>
    </source>
</evidence>
<gene>
    <name evidence="2" type="ORF">Mgra_00006282</name>
</gene>
<sequence>MQPPFAWNSSVIQSNDICFTSDNSTTSTKLISQTSPNSSSSFNAPPPQYYNSENVHYYTSHSNTQQTQEERTLQRGEINNQLINQQPNCAWGVINTQMQHNFVPTPSTPIPAIYSGTSPSPPQRFGIGGVGGGAR</sequence>
<dbReference type="OrthoDB" id="10593310at2759"/>
<feature type="region of interest" description="Disordered" evidence="1">
    <location>
        <begin position="114"/>
        <end position="135"/>
    </location>
</feature>
<comment type="caution">
    <text evidence="2">The sequence shown here is derived from an EMBL/GenBank/DDBJ whole genome shotgun (WGS) entry which is preliminary data.</text>
</comment>